<feature type="compositionally biased region" description="Low complexity" evidence="1">
    <location>
        <begin position="34"/>
        <end position="49"/>
    </location>
</feature>
<dbReference type="AlphaFoldDB" id="A0A897N8P4"/>
<dbReference type="RefSeq" id="WP_229112027.1">
    <property type="nucleotide sequence ID" value="NZ_CP064788.1"/>
</dbReference>
<keyword evidence="3" id="KW-1185">Reference proteome</keyword>
<evidence type="ECO:0000313" key="3">
    <source>
        <dbReference type="Proteomes" id="UP000662973"/>
    </source>
</evidence>
<dbReference type="PROSITE" id="PS51257">
    <property type="entry name" value="PROKAR_LIPOPROTEIN"/>
    <property type="match status" value="1"/>
</dbReference>
<name>A0A897N8P4_9EURY</name>
<gene>
    <name evidence="2" type="ORF">HSR122_1415</name>
</gene>
<dbReference type="GeneID" id="68852046"/>
<dbReference type="KEGG" id="hds:HSR122_1415"/>
<evidence type="ECO:0000313" key="2">
    <source>
        <dbReference type="EMBL" id="QSG08811.1"/>
    </source>
</evidence>
<evidence type="ECO:0000256" key="1">
    <source>
        <dbReference type="SAM" id="MobiDB-lite"/>
    </source>
</evidence>
<accession>A0A897N8P4</accession>
<dbReference type="Pfam" id="PF24381">
    <property type="entry name" value="DUF7537"/>
    <property type="match status" value="1"/>
</dbReference>
<proteinExistence type="predicted"/>
<feature type="region of interest" description="Disordered" evidence="1">
    <location>
        <begin position="34"/>
        <end position="101"/>
    </location>
</feature>
<dbReference type="EMBL" id="CP064788">
    <property type="protein sequence ID" value="QSG08811.1"/>
    <property type="molecule type" value="Genomic_DNA"/>
</dbReference>
<protein>
    <submittedName>
        <fullName evidence="2">Uncharacterized protein</fullName>
    </submittedName>
</protein>
<feature type="compositionally biased region" description="Acidic residues" evidence="1">
    <location>
        <begin position="50"/>
        <end position="76"/>
    </location>
</feature>
<dbReference type="Proteomes" id="UP000662973">
    <property type="component" value="Chromosome"/>
</dbReference>
<sequence length="101" mass="10533">MGRNGESIDRLLSPKTRQIVLVVLAVSLVALAGCTTGGDTAPTETTTGDELTDTPTDEPTDTQTDEPPESDIDPGELADSHAALLEDADSVTAGQRLVQTR</sequence>
<organism evidence="2 3">
    <name type="scientific">Halapricum desulfuricans</name>
    <dbReference type="NCBI Taxonomy" id="2841257"/>
    <lineage>
        <taxon>Archaea</taxon>
        <taxon>Methanobacteriati</taxon>
        <taxon>Methanobacteriota</taxon>
        <taxon>Stenosarchaea group</taxon>
        <taxon>Halobacteria</taxon>
        <taxon>Halobacteriales</taxon>
        <taxon>Haloarculaceae</taxon>
        <taxon>Halapricum</taxon>
    </lineage>
</organism>
<reference evidence="2 3" key="1">
    <citation type="submission" date="2020-11" db="EMBL/GenBank/DDBJ databases">
        <title>Carbohydrate-dependent, anaerobic sulfur respiration: A novel catabolism in halophilic archaea.</title>
        <authorList>
            <person name="Sorokin D.Y."/>
            <person name="Messina E."/>
            <person name="Smedile F."/>
            <person name="La Cono V."/>
            <person name="Hallsworth J.E."/>
            <person name="Yakimov M.M."/>
        </authorList>
    </citation>
    <scope>NUCLEOTIDE SEQUENCE [LARGE SCALE GENOMIC DNA]</scope>
    <source>
        <strain evidence="2 3">HSR12-2</strain>
    </source>
</reference>
<dbReference type="InterPro" id="IPR055959">
    <property type="entry name" value="DUF7537"/>
</dbReference>